<feature type="domain" description="Peptidase S9 prolyl oligopeptidase catalytic" evidence="2">
    <location>
        <begin position="539"/>
        <end position="737"/>
    </location>
</feature>
<protein>
    <submittedName>
        <fullName evidence="4">Prolyl oligopeptidase family serine peptidase</fullName>
    </submittedName>
</protein>
<dbReference type="EMBL" id="JAUUCC010000051">
    <property type="protein sequence ID" value="MEE2052671.1"/>
    <property type="molecule type" value="Genomic_DNA"/>
</dbReference>
<feature type="region of interest" description="Disordered" evidence="1">
    <location>
        <begin position="62"/>
        <end position="83"/>
    </location>
</feature>
<evidence type="ECO:0000313" key="5">
    <source>
        <dbReference type="Proteomes" id="UP001348641"/>
    </source>
</evidence>
<proteinExistence type="predicted"/>
<feature type="domain" description="Dipeptidylpeptidase IV N-terminal" evidence="3">
    <location>
        <begin position="124"/>
        <end position="407"/>
    </location>
</feature>
<evidence type="ECO:0000313" key="4">
    <source>
        <dbReference type="EMBL" id="MEE2052671.1"/>
    </source>
</evidence>
<comment type="caution">
    <text evidence="4">The sequence shown here is derived from an EMBL/GenBank/DDBJ whole genome shotgun (WGS) entry which is preliminary data.</text>
</comment>
<dbReference type="PANTHER" id="PTHR11731:SF193">
    <property type="entry name" value="DIPEPTIDYL PEPTIDASE 9"/>
    <property type="match status" value="1"/>
</dbReference>
<dbReference type="InterPro" id="IPR002469">
    <property type="entry name" value="Peptidase_S9B_N"/>
</dbReference>
<dbReference type="Gene3D" id="2.140.10.30">
    <property type="entry name" value="Dipeptidylpeptidase IV, N-terminal domain"/>
    <property type="match status" value="1"/>
</dbReference>
<dbReference type="Pfam" id="PF00326">
    <property type="entry name" value="Peptidase_S9"/>
    <property type="match status" value="1"/>
</dbReference>
<dbReference type="SUPFAM" id="SSF53474">
    <property type="entry name" value="alpha/beta-Hydrolases"/>
    <property type="match status" value="1"/>
</dbReference>
<feature type="compositionally biased region" description="Basic and acidic residues" evidence="1">
    <location>
        <begin position="73"/>
        <end position="83"/>
    </location>
</feature>
<dbReference type="Gene3D" id="3.40.50.1820">
    <property type="entry name" value="alpha/beta hydrolase"/>
    <property type="match status" value="1"/>
</dbReference>
<sequence>MSFPRQQARTQRFTIGVPRAFQISPDGQRVAFLRGRDGVDTGTCLWVHETEAGTESVVADPKALGADDENLPPEERARRERLRESGGGIVSYSVDDAFTRAVFTLSGRLFYVDLVGDGGAPRELPAATPVVDPRISPAGDRVAYVSGGAVRVIDVAAAESDHGDRVVAEPDGDHVTWGLAELVAAEEMGRYRGFWWAPDGSSLAVARVDESAVNTWYVSDPGRPGQEPTALRYPPAGGVNADVRLAVFPVGSAGAYRRDGRPSPTWVEWDREAFPYLSTVGWTTGPDGTPTVVLTAQDRGQRSLTLLSADPATGLVAEVRTDTDGVWVELMPGVPAHTASGDLVWIARGPEGPDGPGERRVYVGGTPVSPADVYVRGVVDVDGDRVLYTGSPEGSPGDASLWLVDLATGLSAPVEVPGHGCSRSADSGAHSGLRSGRLRGGTLVVQHRSMDFAGVRTVVVRNADTETRRAYSEIPSLAETPELPEPRVEFWRAGERRIPTALVLPSWYREDLRPLPVLVAPYGGPHAQRVLNARGAYLTAQWYAEQGFAVLIADGRGTPGIGVEWEQSIHLDLAAPVLEDQVAALRDAAARFPFLDTTRVGIHGWSFGGFLAALAVLRRPDVFHAAVAGAPVIDWALYDTHYTERYLGTPQERPEAYGRSSLLEEAAKLERPLMMIHGLADDNVAFAHTQRMSSALMAAGRPHTVLPLSGVTHSPSDPTVAENLMLLQVEFLKENLRGE</sequence>
<dbReference type="PANTHER" id="PTHR11731">
    <property type="entry name" value="PROTEASE FAMILY S9B,C DIPEPTIDYL-PEPTIDASE IV-RELATED"/>
    <property type="match status" value="1"/>
</dbReference>
<evidence type="ECO:0000259" key="3">
    <source>
        <dbReference type="Pfam" id="PF00930"/>
    </source>
</evidence>
<dbReference type="SUPFAM" id="SSF82171">
    <property type="entry name" value="DPP6 N-terminal domain-like"/>
    <property type="match status" value="1"/>
</dbReference>
<organism evidence="4 5">
    <name type="scientific">Nocardiopsis tropica</name>
    <dbReference type="NCBI Taxonomy" id="109330"/>
    <lineage>
        <taxon>Bacteria</taxon>
        <taxon>Bacillati</taxon>
        <taxon>Actinomycetota</taxon>
        <taxon>Actinomycetes</taxon>
        <taxon>Streptosporangiales</taxon>
        <taxon>Nocardiopsidaceae</taxon>
        <taxon>Nocardiopsis</taxon>
    </lineage>
</organism>
<dbReference type="InterPro" id="IPR011659">
    <property type="entry name" value="WD40"/>
</dbReference>
<dbReference type="RefSeq" id="WP_330159679.1">
    <property type="nucleotide sequence ID" value="NZ_BAAAJA010000001.1"/>
</dbReference>
<dbReference type="Pfam" id="PF00930">
    <property type="entry name" value="DPPIV_N"/>
    <property type="match status" value="1"/>
</dbReference>
<dbReference type="InterPro" id="IPR001375">
    <property type="entry name" value="Peptidase_S9_cat"/>
</dbReference>
<reference evidence="4 5" key="1">
    <citation type="submission" date="2023-07" db="EMBL/GenBank/DDBJ databases">
        <authorList>
            <person name="Girao M."/>
            <person name="Carvalho M.F."/>
        </authorList>
    </citation>
    <scope>NUCLEOTIDE SEQUENCE [LARGE SCALE GENOMIC DNA]</scope>
    <source>
        <strain evidence="4 5">66/93</strain>
    </source>
</reference>
<accession>A0ABU7KTP4</accession>
<evidence type="ECO:0000256" key="1">
    <source>
        <dbReference type="SAM" id="MobiDB-lite"/>
    </source>
</evidence>
<evidence type="ECO:0000259" key="2">
    <source>
        <dbReference type="Pfam" id="PF00326"/>
    </source>
</evidence>
<dbReference type="Proteomes" id="UP001348641">
    <property type="component" value="Unassembled WGS sequence"/>
</dbReference>
<dbReference type="InterPro" id="IPR029058">
    <property type="entry name" value="AB_hydrolase_fold"/>
</dbReference>
<name>A0ABU7KTP4_9ACTN</name>
<gene>
    <name evidence="4" type="ORF">Q8A49_19395</name>
</gene>
<dbReference type="InterPro" id="IPR050278">
    <property type="entry name" value="Serine_Prot_S9B/DPPIV"/>
</dbReference>
<dbReference type="Pfam" id="PF07676">
    <property type="entry name" value="PD40"/>
    <property type="match status" value="1"/>
</dbReference>